<keyword evidence="4" id="KW-1185">Reference proteome</keyword>
<feature type="coiled-coil region" evidence="1">
    <location>
        <begin position="480"/>
        <end position="518"/>
    </location>
</feature>
<feature type="region of interest" description="Disordered" evidence="2">
    <location>
        <begin position="354"/>
        <end position="387"/>
    </location>
</feature>
<feature type="compositionally biased region" description="Low complexity" evidence="2">
    <location>
        <begin position="354"/>
        <end position="378"/>
    </location>
</feature>
<keyword evidence="1" id="KW-0175">Coiled coil</keyword>
<gene>
    <name evidence="3" type="ORF">NDU88_006359</name>
</gene>
<feature type="compositionally biased region" description="Basic and acidic residues" evidence="2">
    <location>
        <begin position="200"/>
        <end position="215"/>
    </location>
</feature>
<dbReference type="PANTHER" id="PTHR37915">
    <property type="match status" value="1"/>
</dbReference>
<feature type="compositionally biased region" description="Acidic residues" evidence="2">
    <location>
        <begin position="694"/>
        <end position="706"/>
    </location>
</feature>
<organism evidence="3 4">
    <name type="scientific">Pleurodeles waltl</name>
    <name type="common">Iberian ribbed newt</name>
    <dbReference type="NCBI Taxonomy" id="8319"/>
    <lineage>
        <taxon>Eukaryota</taxon>
        <taxon>Metazoa</taxon>
        <taxon>Chordata</taxon>
        <taxon>Craniata</taxon>
        <taxon>Vertebrata</taxon>
        <taxon>Euteleostomi</taxon>
        <taxon>Amphibia</taxon>
        <taxon>Batrachia</taxon>
        <taxon>Caudata</taxon>
        <taxon>Salamandroidea</taxon>
        <taxon>Salamandridae</taxon>
        <taxon>Pleurodelinae</taxon>
        <taxon>Pleurodeles</taxon>
    </lineage>
</organism>
<dbReference type="PANTHER" id="PTHR37915:SF3">
    <property type="match status" value="1"/>
</dbReference>
<proteinExistence type="predicted"/>
<feature type="compositionally biased region" description="Polar residues" evidence="2">
    <location>
        <begin position="567"/>
        <end position="579"/>
    </location>
</feature>
<feature type="region of interest" description="Disordered" evidence="2">
    <location>
        <begin position="194"/>
        <end position="215"/>
    </location>
</feature>
<accession>A0AAV7TZA7</accession>
<evidence type="ECO:0000256" key="1">
    <source>
        <dbReference type="SAM" id="Coils"/>
    </source>
</evidence>
<feature type="region of interest" description="Disordered" evidence="2">
    <location>
        <begin position="415"/>
        <end position="439"/>
    </location>
</feature>
<feature type="region of interest" description="Disordered" evidence="2">
    <location>
        <begin position="682"/>
        <end position="722"/>
    </location>
</feature>
<evidence type="ECO:0000313" key="4">
    <source>
        <dbReference type="Proteomes" id="UP001066276"/>
    </source>
</evidence>
<dbReference type="EMBL" id="JANPWB010000006">
    <property type="protein sequence ID" value="KAJ1181149.1"/>
    <property type="molecule type" value="Genomic_DNA"/>
</dbReference>
<feature type="region of interest" description="Disordered" evidence="2">
    <location>
        <begin position="536"/>
        <end position="590"/>
    </location>
</feature>
<feature type="coiled-coil region" evidence="1">
    <location>
        <begin position="36"/>
        <end position="66"/>
    </location>
</feature>
<feature type="compositionally biased region" description="Basic and acidic residues" evidence="2">
    <location>
        <begin position="415"/>
        <end position="426"/>
    </location>
</feature>
<name>A0AAV7TZA7_PLEWA</name>
<evidence type="ECO:0000256" key="2">
    <source>
        <dbReference type="SAM" id="MobiDB-lite"/>
    </source>
</evidence>
<dbReference type="AlphaFoldDB" id="A0AAV7TZA7"/>
<feature type="compositionally biased region" description="Low complexity" evidence="2">
    <location>
        <begin position="552"/>
        <end position="566"/>
    </location>
</feature>
<evidence type="ECO:0000313" key="3">
    <source>
        <dbReference type="EMBL" id="KAJ1181149.1"/>
    </source>
</evidence>
<dbReference type="Proteomes" id="UP001066276">
    <property type="component" value="Chromosome 3_2"/>
</dbReference>
<reference evidence="3" key="1">
    <citation type="journal article" date="2022" name="bioRxiv">
        <title>Sequencing and chromosome-scale assembly of the giantPleurodeles waltlgenome.</title>
        <authorList>
            <person name="Brown T."/>
            <person name="Elewa A."/>
            <person name="Iarovenko S."/>
            <person name="Subramanian E."/>
            <person name="Araus A.J."/>
            <person name="Petzold A."/>
            <person name="Susuki M."/>
            <person name="Suzuki K.-i.T."/>
            <person name="Hayashi T."/>
            <person name="Toyoda A."/>
            <person name="Oliveira C."/>
            <person name="Osipova E."/>
            <person name="Leigh N.D."/>
            <person name="Simon A."/>
            <person name="Yun M.H."/>
        </authorList>
    </citation>
    <scope>NUCLEOTIDE SEQUENCE</scope>
    <source>
        <strain evidence="3">20211129_DDA</strain>
        <tissue evidence="3">Liver</tissue>
    </source>
</reference>
<protein>
    <submittedName>
        <fullName evidence="3">Uncharacterized protein</fullName>
    </submittedName>
</protein>
<comment type="caution">
    <text evidence="3">The sequence shown here is derived from an EMBL/GenBank/DDBJ whole genome shotgun (WGS) entry which is preliminary data.</text>
</comment>
<feature type="region of interest" description="Disordered" evidence="2">
    <location>
        <begin position="1"/>
        <end position="30"/>
    </location>
</feature>
<sequence>MEGEPAPESGHRQSGMEPSTEEDHLGDGPAQAVLSANRMSRMARKAEQTKEELLRIQRRVDQMVQAFERSNLAEVGPHRAMEVVEDVEQLESILRDHVLKKKYQQQLTVFIVGYQETCGQRKYLLSQLQEFFSFYAKLADEDTSIVTEELHPELDDVADEVKAALSSSEMAMTRLADLNKQIVDYVNKSRPATVIPKSKKSADDKSRKKLEKSMEQARDDIMRLTNKLLQAQEDVQSKDTRLKELLKQNELKGLECQQFRAQLESTKINLECFQEDYMKEKALLEAEVRRQVASVTQLEEQLRAKMELRRETASQWSDRATSSMSASEWDIELDKELEIRDDLDGTEFSDTLKSSTIFVSPTPSPFSSFSAPPRTSRSGANSPDEGSQVLEEISIQGKSSQVTPPDKEVLEQELLEHPQYDREETANPRSPGEFGDSNYTEQITISGKRTPLPDIQNSDLYGISTQDISDKLAGELDKVNKQHEETTAKLKARFQELNAQWEEERRTLLLQIQQATKDQAVSERKAAFALNELQRLTSERQQMSPAPDVSIKRSSTSQSQSNGQPSRSGSPMSPQQRPGSGQAPGAGTRRAEAAFDDGIHRLHHGIRTLVESVRKGLLAQGLHSFAQLLDGGWILDKDGGMNVPGEAHKAEVAKSLELLQNAAEVFHGLLETISYHSGVPSMQEEVTTEKNGSEEEEVKEEDEEISEIGSVASEKTSTSGRGSKLSILTAPVLDIRVDGTLNNPIENGSSRPVTEAGVLFTHLDEAHNRRALDRGVSSGRLPRDLYQSAILAMDSYGRIRHERLVTLVSGYIRNSTLKEAVKKMKREFHCRPESGTSLNRLLDLQRKSLHRWREGRRQSSESRRLLSESLDEILRNTEVQSGIFLIKPILSWAGGSNLLKSSSRINAYLKVVPKNITVSPHASAGQVSIR</sequence>